<accession>A0A4Y9YNN3</accession>
<feature type="compositionally biased region" description="Low complexity" evidence="1">
    <location>
        <begin position="243"/>
        <end position="252"/>
    </location>
</feature>
<dbReference type="AlphaFoldDB" id="A0A4Y9YNN3"/>
<evidence type="ECO:0000313" key="3">
    <source>
        <dbReference type="Proteomes" id="UP000298390"/>
    </source>
</evidence>
<dbReference type="Proteomes" id="UP000298390">
    <property type="component" value="Unassembled WGS sequence"/>
</dbReference>
<name>A0A4Y9YNN3_9APHY</name>
<protein>
    <submittedName>
        <fullName evidence="2">Uncharacterized protein</fullName>
    </submittedName>
</protein>
<reference evidence="2 3" key="1">
    <citation type="submission" date="2019-01" db="EMBL/GenBank/DDBJ databases">
        <title>Genome sequencing of the rare red list fungi Fomitopsis rosea.</title>
        <authorList>
            <person name="Buettner E."/>
            <person name="Kellner H."/>
        </authorList>
    </citation>
    <scope>NUCLEOTIDE SEQUENCE [LARGE SCALE GENOMIC DNA]</scope>
    <source>
        <strain evidence="2 3">DSM 105464</strain>
    </source>
</reference>
<feature type="region of interest" description="Disordered" evidence="1">
    <location>
        <begin position="228"/>
        <end position="256"/>
    </location>
</feature>
<feature type="region of interest" description="Disordered" evidence="1">
    <location>
        <begin position="185"/>
        <end position="205"/>
    </location>
</feature>
<evidence type="ECO:0000256" key="1">
    <source>
        <dbReference type="SAM" id="MobiDB-lite"/>
    </source>
</evidence>
<proteinExistence type="predicted"/>
<organism evidence="2 3">
    <name type="scientific">Rhodofomes roseus</name>
    <dbReference type="NCBI Taxonomy" id="34475"/>
    <lineage>
        <taxon>Eukaryota</taxon>
        <taxon>Fungi</taxon>
        <taxon>Dikarya</taxon>
        <taxon>Basidiomycota</taxon>
        <taxon>Agaricomycotina</taxon>
        <taxon>Agaricomycetes</taxon>
        <taxon>Polyporales</taxon>
        <taxon>Rhodofomes</taxon>
    </lineage>
</organism>
<comment type="caution">
    <text evidence="2">The sequence shown here is derived from an EMBL/GenBank/DDBJ whole genome shotgun (WGS) entry which is preliminary data.</text>
</comment>
<gene>
    <name evidence="2" type="ORF">EVJ58_g2875</name>
</gene>
<sequence>MGMADGDDLRDGDRVRRCAEGPHARLEHSHRRDATLRAILPDVPTHAVPHFIIHVYAVLRRKRVTVSFIVDVCAMWLPAIPPPSLSSPASSRTMHSAFDHVALPLDEFADFAAFMASMTMDTPTLRSRVMTSTICQTLSMSRYVTMHIPTSAVTDASLPQMLHMREALFFRDVVESVVTVPSFEEAVGTDDSSSSAGAPPDLIAPRPRRIALPPFLLRSVFHLHSAPAEPQARTVDPRPRPPRASADLPAPAELQARPHCRLRRRLRC</sequence>
<dbReference type="EMBL" id="SEKV01000111">
    <property type="protein sequence ID" value="TFY64054.1"/>
    <property type="molecule type" value="Genomic_DNA"/>
</dbReference>
<evidence type="ECO:0000313" key="2">
    <source>
        <dbReference type="EMBL" id="TFY64054.1"/>
    </source>
</evidence>